<feature type="compositionally biased region" description="Basic and acidic residues" evidence="1">
    <location>
        <begin position="122"/>
        <end position="136"/>
    </location>
</feature>
<dbReference type="OrthoDB" id="9990518at2"/>
<dbReference type="RefSeq" id="WP_130453978.1">
    <property type="nucleotide sequence ID" value="NZ_QYAG01000001.1"/>
</dbReference>
<evidence type="ECO:0000313" key="3">
    <source>
        <dbReference type="Proteomes" id="UP000291832"/>
    </source>
</evidence>
<keyword evidence="3" id="KW-1185">Reference proteome</keyword>
<reference evidence="2 3" key="1">
    <citation type="journal article" date="2015" name="Stand. Genomic Sci.">
        <title>Genomic Encyclopedia of Bacterial and Archaeal Type Strains, Phase III: the genomes of soil and plant-associated and newly described type strains.</title>
        <authorList>
            <person name="Whitman W.B."/>
            <person name="Woyke T."/>
            <person name="Klenk H.P."/>
            <person name="Zhou Y."/>
            <person name="Lilburn T.G."/>
            <person name="Beck B.J."/>
            <person name="De Vos P."/>
            <person name="Vandamme P."/>
            <person name="Eisen J.A."/>
            <person name="Garrity G."/>
            <person name="Hugenholtz P."/>
            <person name="Kyrpides N.C."/>
        </authorList>
    </citation>
    <scope>NUCLEOTIDE SEQUENCE [LARGE SCALE GENOMIC DNA]</scope>
    <source>
        <strain evidence="2 3">RF6</strain>
    </source>
</reference>
<dbReference type="EMBL" id="SHKI01000004">
    <property type="protein sequence ID" value="RZT66388.1"/>
    <property type="molecule type" value="Genomic_DNA"/>
</dbReference>
<evidence type="ECO:0000313" key="2">
    <source>
        <dbReference type="EMBL" id="RZT66388.1"/>
    </source>
</evidence>
<dbReference type="Proteomes" id="UP000291832">
    <property type="component" value="Unassembled WGS sequence"/>
</dbReference>
<accession>A0A4Q7U1I2</accession>
<feature type="compositionally biased region" description="Basic and acidic residues" evidence="1">
    <location>
        <begin position="27"/>
        <end position="45"/>
    </location>
</feature>
<dbReference type="AlphaFoldDB" id="A0A4Q7U1I2"/>
<sequence length="161" mass="17965">MAKQMSTKLLNARAAAEKAKRELAAIEREEREAEQAEKRAAKAQESRSGLAEELYALLGIEPEPPREQIRRVKKDGARVEQTVMVDRDPNEKMRAKWALEAVQLMAKNVGEDNMRLVREHIEGKRQSARDADDAARAAKTRVATPVAAPTYGGGADPRYEE</sequence>
<protein>
    <submittedName>
        <fullName evidence="2">Uncharacterized protein</fullName>
    </submittedName>
</protein>
<feature type="region of interest" description="Disordered" evidence="1">
    <location>
        <begin position="27"/>
        <end position="46"/>
    </location>
</feature>
<feature type="region of interest" description="Disordered" evidence="1">
    <location>
        <begin position="122"/>
        <end position="161"/>
    </location>
</feature>
<feature type="compositionally biased region" description="Low complexity" evidence="1">
    <location>
        <begin position="140"/>
        <end position="150"/>
    </location>
</feature>
<evidence type="ECO:0000256" key="1">
    <source>
        <dbReference type="SAM" id="MobiDB-lite"/>
    </source>
</evidence>
<name>A0A4Q7U1I2_9MICO</name>
<organism evidence="2 3">
    <name type="scientific">Leucobacter luti</name>
    <dbReference type="NCBI Taxonomy" id="340320"/>
    <lineage>
        <taxon>Bacteria</taxon>
        <taxon>Bacillati</taxon>
        <taxon>Actinomycetota</taxon>
        <taxon>Actinomycetes</taxon>
        <taxon>Micrococcales</taxon>
        <taxon>Microbacteriaceae</taxon>
        <taxon>Leucobacter</taxon>
    </lineage>
</organism>
<proteinExistence type="predicted"/>
<gene>
    <name evidence="2" type="ORF">EV139_1825</name>
</gene>
<comment type="caution">
    <text evidence="2">The sequence shown here is derived from an EMBL/GenBank/DDBJ whole genome shotgun (WGS) entry which is preliminary data.</text>
</comment>